<dbReference type="Pfam" id="PF12392">
    <property type="entry name" value="DUF3656"/>
    <property type="match status" value="1"/>
</dbReference>
<dbReference type="GO" id="GO:0008233">
    <property type="term" value="F:peptidase activity"/>
    <property type="evidence" value="ECO:0007669"/>
    <property type="project" value="UniProtKB-KW"/>
</dbReference>
<dbReference type="RefSeq" id="WP_022936931.1">
    <property type="nucleotide sequence ID" value="NZ_CABKRQ010000002.1"/>
</dbReference>
<keyword evidence="2" id="KW-0645">Protease</keyword>
<evidence type="ECO:0000313" key="3">
    <source>
        <dbReference type="Proteomes" id="UP000247612"/>
    </source>
</evidence>
<proteinExistence type="predicted"/>
<keyword evidence="2" id="KW-0378">Hydrolase</keyword>
<dbReference type="STRING" id="1034346.GCA_000313565_00624"/>
<dbReference type="InterPro" id="IPR020988">
    <property type="entry name" value="Pept_U32_collagenase"/>
</dbReference>
<dbReference type="Proteomes" id="UP000247612">
    <property type="component" value="Unassembled WGS sequence"/>
</dbReference>
<protein>
    <submittedName>
        <fullName evidence="2">Putative protease</fullName>
    </submittedName>
</protein>
<dbReference type="PANTHER" id="PTHR30217:SF10">
    <property type="entry name" value="23S RRNA 5-HYDROXYCYTIDINE C2501 SYNTHASE"/>
    <property type="match status" value="1"/>
</dbReference>
<dbReference type="EMBL" id="QJKH01000005">
    <property type="protein sequence ID" value="PXX79560.1"/>
    <property type="molecule type" value="Genomic_DNA"/>
</dbReference>
<accession>A0A318KPH8</accession>
<dbReference type="PANTHER" id="PTHR30217">
    <property type="entry name" value="PEPTIDASE U32 FAMILY"/>
    <property type="match status" value="1"/>
</dbReference>
<dbReference type="InterPro" id="IPR001539">
    <property type="entry name" value="Peptidase_U32"/>
</dbReference>
<organism evidence="2 3">
    <name type="scientific">Dielma fastidiosa</name>
    <dbReference type="NCBI Taxonomy" id="1034346"/>
    <lineage>
        <taxon>Bacteria</taxon>
        <taxon>Bacillati</taxon>
        <taxon>Bacillota</taxon>
        <taxon>Erysipelotrichia</taxon>
        <taxon>Erysipelotrichales</taxon>
        <taxon>Erysipelotrichaceae</taxon>
        <taxon>Dielma</taxon>
    </lineage>
</organism>
<sequence>MKKVELLAPAGSMEALIAAVQNGADAVYLGGAHFGARASAVNFNHEQMQEAISYAHLYGVKVYVTVNTLIRDEELDACLDYIGTLYEAGADALIIQDLGLMNCVRHRYPDFELHASTQMHIHNRDGLKMLKKWGIKRGVLARETPLELIKELSDEGIDLEVFVYGAYCVSYSGQCLMSSSIGHRSGNRGECAQSCRLPYKLMRETNGSQSVVETQGKYLLSPKDLNTLSIVDELIEAGIDSFKIEGRMKRPEYVGLVTAMYREAIDAYYAKKVVHVDDAKLEAMQKLFNRGFTLGHLKHKLGNELMSTIRPNHVGIEIGQIVAVNKDKISVKLHHELNQGDGIRILCENEDVGYVVNYLYKDRLLVNHADAGDVVELKRMGGERIKAPVLKTSDVRQLNELGKQNQDGRRKVKLHGKIILREHEPVILQVWDDQYKTEILSDQLVERAVKTPLDEERIRTQLMKTGNTPFSFIDISVELEKGMTFPISALNEMRRQALSSHAQKRQAICLRIPNPQPMPRIQNEAEPLSLIVSCMNEEQVNSAYACGIEKVTVSERELYNRLKVTYPDLIFSYPRIMKHHYDIPGIIQEVGGLNHESIMAGSGLNCFNAQSAAFLFASGVRTVQLSLECSLAQCAALIEAYRRYHEGGNFAALIYGAYENMLMEACPVNMALSDGQKQSCRLCKGNDRYYLQDQKGQHYPLRGDEDCIMHLYHSEKRDWRPQLKECQQAGINTLLVNFTFEKADEVKRILNEIRRDLQ</sequence>
<keyword evidence="3" id="KW-1185">Reference proteome</keyword>
<gene>
    <name evidence="2" type="ORF">DES51_10530</name>
</gene>
<feature type="domain" description="Peptidase U32 collagenase" evidence="1">
    <location>
        <begin position="389"/>
        <end position="505"/>
    </location>
</feature>
<dbReference type="Pfam" id="PF01136">
    <property type="entry name" value="Peptidase_U32"/>
    <property type="match status" value="1"/>
</dbReference>
<name>A0A318KPH8_9FIRM</name>
<evidence type="ECO:0000259" key="1">
    <source>
        <dbReference type="Pfam" id="PF12392"/>
    </source>
</evidence>
<evidence type="ECO:0000313" key="2">
    <source>
        <dbReference type="EMBL" id="PXX79560.1"/>
    </source>
</evidence>
<dbReference type="InterPro" id="IPR051454">
    <property type="entry name" value="RNA/ubiquinone_mod_enzymes"/>
</dbReference>
<dbReference type="GO" id="GO:0006508">
    <property type="term" value="P:proteolysis"/>
    <property type="evidence" value="ECO:0007669"/>
    <property type="project" value="UniProtKB-KW"/>
</dbReference>
<reference evidence="2 3" key="1">
    <citation type="submission" date="2018-05" db="EMBL/GenBank/DDBJ databases">
        <title>Genomic Encyclopedia of Type Strains, Phase IV (KMG-IV): sequencing the most valuable type-strain genomes for metagenomic binning, comparative biology and taxonomic classification.</title>
        <authorList>
            <person name="Goeker M."/>
        </authorList>
    </citation>
    <scope>NUCLEOTIDE SEQUENCE [LARGE SCALE GENOMIC DNA]</scope>
    <source>
        <strain evidence="2 3">JC118</strain>
    </source>
</reference>
<dbReference type="AlphaFoldDB" id="A0A318KPH8"/>
<comment type="caution">
    <text evidence="2">The sequence shown here is derived from an EMBL/GenBank/DDBJ whole genome shotgun (WGS) entry which is preliminary data.</text>
</comment>